<dbReference type="AlphaFoldDB" id="A0A919NF47"/>
<accession>A0A919NF47</accession>
<dbReference type="SUPFAM" id="SSF55729">
    <property type="entry name" value="Acyl-CoA N-acyltransferases (Nat)"/>
    <property type="match status" value="1"/>
</dbReference>
<evidence type="ECO:0000313" key="3">
    <source>
        <dbReference type="Proteomes" id="UP000629619"/>
    </source>
</evidence>
<dbReference type="InterPro" id="IPR000182">
    <property type="entry name" value="GNAT_dom"/>
</dbReference>
<dbReference type="PROSITE" id="PS51186">
    <property type="entry name" value="GNAT"/>
    <property type="match status" value="1"/>
</dbReference>
<dbReference type="RefSeq" id="WP_203684963.1">
    <property type="nucleotide sequence ID" value="NZ_BOMW01000095.1"/>
</dbReference>
<dbReference type="InterPro" id="IPR016181">
    <property type="entry name" value="Acyl_CoA_acyltransferase"/>
</dbReference>
<dbReference type="Gene3D" id="3.40.630.30">
    <property type="match status" value="1"/>
</dbReference>
<evidence type="ECO:0000313" key="2">
    <source>
        <dbReference type="EMBL" id="GIF09677.1"/>
    </source>
</evidence>
<reference evidence="2" key="1">
    <citation type="submission" date="2021-01" db="EMBL/GenBank/DDBJ databases">
        <title>Whole genome shotgun sequence of Actinoplanes siamensis NBRC 109076.</title>
        <authorList>
            <person name="Komaki H."/>
            <person name="Tamura T."/>
        </authorList>
    </citation>
    <scope>NUCLEOTIDE SEQUENCE</scope>
    <source>
        <strain evidence="2">NBRC 109076</strain>
    </source>
</reference>
<feature type="domain" description="N-acetyltransferase" evidence="1">
    <location>
        <begin position="1"/>
        <end position="153"/>
    </location>
</feature>
<dbReference type="Pfam" id="PF13527">
    <property type="entry name" value="Acetyltransf_9"/>
    <property type="match status" value="1"/>
</dbReference>
<dbReference type="EMBL" id="BOMW01000095">
    <property type="protein sequence ID" value="GIF09677.1"/>
    <property type="molecule type" value="Genomic_DNA"/>
</dbReference>
<gene>
    <name evidence="2" type="ORF">Asi03nite_72150</name>
</gene>
<dbReference type="GO" id="GO:0016747">
    <property type="term" value="F:acyltransferase activity, transferring groups other than amino-acyl groups"/>
    <property type="evidence" value="ECO:0007669"/>
    <property type="project" value="InterPro"/>
</dbReference>
<protein>
    <recommendedName>
        <fullName evidence="1">N-acetyltransferase domain-containing protein</fullName>
    </recommendedName>
</protein>
<proteinExistence type="predicted"/>
<dbReference type="CDD" id="cd04301">
    <property type="entry name" value="NAT_SF"/>
    <property type="match status" value="1"/>
</dbReference>
<name>A0A919NF47_9ACTN</name>
<evidence type="ECO:0000259" key="1">
    <source>
        <dbReference type="PROSITE" id="PS51186"/>
    </source>
</evidence>
<keyword evidence="3" id="KW-1185">Reference proteome</keyword>
<dbReference type="Proteomes" id="UP000629619">
    <property type="component" value="Unassembled WGS sequence"/>
</dbReference>
<comment type="caution">
    <text evidence="2">The sequence shown here is derived from an EMBL/GenBank/DDBJ whole genome shotgun (WGS) entry which is preliminary data.</text>
</comment>
<organism evidence="2 3">
    <name type="scientific">Actinoplanes siamensis</name>
    <dbReference type="NCBI Taxonomy" id="1223317"/>
    <lineage>
        <taxon>Bacteria</taxon>
        <taxon>Bacillati</taxon>
        <taxon>Actinomycetota</taxon>
        <taxon>Actinomycetes</taxon>
        <taxon>Micromonosporales</taxon>
        <taxon>Micromonosporaceae</taxon>
        <taxon>Actinoplanes</taxon>
    </lineage>
</organism>
<sequence length="177" mass="19670">MQIRVETPADRPAIARLVERAFGDGHGKVVARLVDGLRRDDPSFLSLVADDEGEIAGHVMFTRSLLDAPERLVPVQVLSPLAVAPERQRQGVGKSLVEYGVAELDRRDVPLVFLEGDPAYYSRRGFVAGDTLAFRKPSLRTPDAAFQVRPLAGHRPWMTGTLVYLHTFWDHDCVGLR</sequence>